<evidence type="ECO:0000256" key="1">
    <source>
        <dbReference type="ARBA" id="ARBA00003618"/>
    </source>
</evidence>
<sequence length="576" mass="62380">MVNMLEELELRDLGPIDSATITPAPSMTAITGETGAGKSMLLNALRMISGGTADASRVASGADQAWAQGIFALGERDPLRAMLAEAGIPVDDDGLFLSRSVPAKGRSRSVLCGKSVPRSLLGEVASNLITIHGQTDQLRIASVARQREFIDAYARDDKARESFNQSYEKYRSVCERLRRLQTQESSMRQQADYLRDSIARIDHVDPHDGELEELMDQRDRIEHAEQITSGVEHALAYLDASQFESAEGAAGVGQLIAGAVQSLRGIHAVGDYEQLAERLESAGAEIDDVVFSLSRSLDADGETGNLDSINGRIHDLNELAQRWGPTLADVLQWRDRAKIDVEDLDASPEQLHSLEQERDRLRDEAIARGRALSKARTDAANALSAQVNRELGQLAMSGAKLDIVVTPRNGEGMLDATGIDDIEFLFTPFPGSASLPMGKSASGGELSRLMLALELCAADSSQESDSSQNASAGMTFIFDEVDAGVGGKAAVELGRRLAKLARRNQVIVVTHLPQVASWAERQYVVSKETGKEGTHTTVREVSGGERVREIARMLAGSESKTSLEHARELLHESEIE</sequence>
<dbReference type="GO" id="GO:0006310">
    <property type="term" value="P:DNA recombination"/>
    <property type="evidence" value="ECO:0007669"/>
    <property type="project" value="InterPro"/>
</dbReference>
<dbReference type="NCBIfam" id="TIGR00634">
    <property type="entry name" value="recN"/>
    <property type="match status" value="1"/>
</dbReference>
<dbReference type="Pfam" id="PF02463">
    <property type="entry name" value="SMC_N"/>
    <property type="match status" value="1"/>
</dbReference>
<dbReference type="PIRSF" id="PIRSF003128">
    <property type="entry name" value="RecN"/>
    <property type="match status" value="1"/>
</dbReference>
<evidence type="ECO:0000256" key="9">
    <source>
        <dbReference type="PIRNR" id="PIRNR003128"/>
    </source>
</evidence>
<dbReference type="GO" id="GO:0006281">
    <property type="term" value="P:DNA repair"/>
    <property type="evidence" value="ECO:0007669"/>
    <property type="project" value="UniProtKB-KW"/>
</dbReference>
<dbReference type="Proteomes" id="UP000293613">
    <property type="component" value="Unassembled WGS sequence"/>
</dbReference>
<feature type="domain" description="RecF/RecN/SMC N-terminal" evidence="10">
    <location>
        <begin position="5"/>
        <end position="529"/>
    </location>
</feature>
<dbReference type="InterPro" id="IPR027417">
    <property type="entry name" value="P-loop_NTPase"/>
</dbReference>
<name>A0A315SAN8_BIFAN</name>
<dbReference type="GO" id="GO:0009432">
    <property type="term" value="P:SOS response"/>
    <property type="evidence" value="ECO:0007669"/>
    <property type="project" value="TreeGrafter"/>
</dbReference>
<keyword evidence="4" id="KW-0547">Nucleotide-binding</keyword>
<dbReference type="GO" id="GO:0005524">
    <property type="term" value="F:ATP binding"/>
    <property type="evidence" value="ECO:0007669"/>
    <property type="project" value="UniProtKB-KW"/>
</dbReference>
<dbReference type="EMBL" id="RSCO01000020">
    <property type="protein sequence ID" value="RYM95296.1"/>
    <property type="molecule type" value="Genomic_DNA"/>
</dbReference>
<gene>
    <name evidence="11" type="ORF">PG2011B_0765</name>
</gene>
<evidence type="ECO:0000256" key="5">
    <source>
        <dbReference type="ARBA" id="ARBA00022763"/>
    </source>
</evidence>
<dbReference type="CDD" id="cd03241">
    <property type="entry name" value="ABC_RecN"/>
    <property type="match status" value="1"/>
</dbReference>
<comment type="function">
    <text evidence="1 9">May be involved in recombinational repair of damaged DNA.</text>
</comment>
<organism evidence="11 12">
    <name type="scientific">Bifidobacterium animalis subsp. lactis</name>
    <name type="common">Bifidobacterium lactis</name>
    <dbReference type="NCBI Taxonomy" id="302911"/>
    <lineage>
        <taxon>Bacteria</taxon>
        <taxon>Bacillati</taxon>
        <taxon>Actinomycetota</taxon>
        <taxon>Actinomycetes</taxon>
        <taxon>Bifidobacteriales</taxon>
        <taxon>Bifidobacteriaceae</taxon>
        <taxon>Bifidobacterium</taxon>
    </lineage>
</organism>
<dbReference type="OMA" id="QVICVTH"/>
<reference evidence="11 12" key="1">
    <citation type="journal article" date="2019" name="Appl. Environ. Microbiol.">
        <title>Dissecting the evolutionary development of the Bifidobacterium animalis species through comparative genomics analyses.</title>
        <authorList>
            <person name="Lugli G.A."/>
            <person name="Mancino W."/>
            <person name="Milani C."/>
            <person name="Duranti S."/>
            <person name="Mancabelli L."/>
            <person name="Napoli S."/>
            <person name="Mangifesta M."/>
            <person name="Viappiani A."/>
            <person name="Anzalone R."/>
            <person name="Longhi G."/>
            <person name="van Sinderen D."/>
            <person name="Ventura M."/>
            <person name="Turroni F."/>
        </authorList>
    </citation>
    <scope>NUCLEOTIDE SEQUENCE [LARGE SCALE GENOMIC DNA]</scope>
    <source>
        <strain evidence="11 12">2011B</strain>
    </source>
</reference>
<dbReference type="PANTHER" id="PTHR11059:SF0">
    <property type="entry name" value="DNA REPAIR PROTEIN RECN"/>
    <property type="match status" value="1"/>
</dbReference>
<dbReference type="PANTHER" id="PTHR11059">
    <property type="entry name" value="DNA REPAIR PROTEIN RECN"/>
    <property type="match status" value="1"/>
</dbReference>
<dbReference type="Gene3D" id="3.40.50.300">
    <property type="entry name" value="P-loop containing nucleotide triphosphate hydrolases"/>
    <property type="match status" value="2"/>
</dbReference>
<keyword evidence="5 9" id="KW-0227">DNA damage</keyword>
<evidence type="ECO:0000256" key="7">
    <source>
        <dbReference type="ARBA" id="ARBA00023204"/>
    </source>
</evidence>
<evidence type="ECO:0000313" key="12">
    <source>
        <dbReference type="Proteomes" id="UP000293613"/>
    </source>
</evidence>
<keyword evidence="7 9" id="KW-0234">DNA repair</keyword>
<dbReference type="InterPro" id="IPR003395">
    <property type="entry name" value="RecF/RecN/SMC_N"/>
</dbReference>
<dbReference type="GO" id="GO:0043590">
    <property type="term" value="C:bacterial nucleoid"/>
    <property type="evidence" value="ECO:0007669"/>
    <property type="project" value="TreeGrafter"/>
</dbReference>
<accession>A0A315SAN8</accession>
<keyword evidence="6" id="KW-0067">ATP-binding</keyword>
<proteinExistence type="inferred from homology"/>
<dbReference type="AlphaFoldDB" id="A0A315SAN8"/>
<evidence type="ECO:0000256" key="8">
    <source>
        <dbReference type="ARBA" id="ARBA00033408"/>
    </source>
</evidence>
<comment type="caution">
    <text evidence="11">The sequence shown here is derived from an EMBL/GenBank/DDBJ whole genome shotgun (WGS) entry which is preliminary data.</text>
</comment>
<evidence type="ECO:0000259" key="10">
    <source>
        <dbReference type="Pfam" id="PF02463"/>
    </source>
</evidence>
<evidence type="ECO:0000256" key="3">
    <source>
        <dbReference type="ARBA" id="ARBA00021315"/>
    </source>
</evidence>
<comment type="similarity">
    <text evidence="2 9">Belongs to the RecN family.</text>
</comment>
<evidence type="ECO:0000256" key="2">
    <source>
        <dbReference type="ARBA" id="ARBA00009441"/>
    </source>
</evidence>
<evidence type="ECO:0000256" key="6">
    <source>
        <dbReference type="ARBA" id="ARBA00022840"/>
    </source>
</evidence>
<protein>
    <recommendedName>
        <fullName evidence="3 9">DNA repair protein RecN</fullName>
    </recommendedName>
    <alternativeName>
        <fullName evidence="8 9">Recombination protein N</fullName>
    </alternativeName>
</protein>
<evidence type="ECO:0000313" key="11">
    <source>
        <dbReference type="EMBL" id="RYM95296.1"/>
    </source>
</evidence>
<evidence type="ECO:0000256" key="4">
    <source>
        <dbReference type="ARBA" id="ARBA00022741"/>
    </source>
</evidence>
<dbReference type="SUPFAM" id="SSF52540">
    <property type="entry name" value="P-loop containing nucleoside triphosphate hydrolases"/>
    <property type="match status" value="1"/>
</dbReference>
<dbReference type="InterPro" id="IPR004604">
    <property type="entry name" value="DNA_recomb/repair_RecN"/>
</dbReference>